<proteinExistence type="predicted"/>
<name>A0ABX3N888_9FLAO</name>
<protein>
    <recommendedName>
        <fullName evidence="3">Immunity protein 40 domain-containing protein</fullName>
    </recommendedName>
</protein>
<evidence type="ECO:0000313" key="2">
    <source>
        <dbReference type="Proteomes" id="UP000190016"/>
    </source>
</evidence>
<evidence type="ECO:0008006" key="3">
    <source>
        <dbReference type="Google" id="ProtNLM"/>
    </source>
</evidence>
<comment type="caution">
    <text evidence="1">The sequence shown here is derived from an EMBL/GenBank/DDBJ whole genome shotgun (WGS) entry which is preliminary data.</text>
</comment>
<dbReference type="Proteomes" id="UP000190016">
    <property type="component" value="Unassembled WGS sequence"/>
</dbReference>
<sequence>MEINSGSAEVALTVADALQALDLLDGSGVAILGGDVLAEKESGELIYAYQFWGDGQECHYLNWYSIPKIKAILLCIFIEKIQLSL</sequence>
<evidence type="ECO:0000313" key="1">
    <source>
        <dbReference type="EMBL" id="OPB88529.1"/>
    </source>
</evidence>
<reference evidence="1 2" key="1">
    <citation type="submission" date="2016-07" db="EMBL/GenBank/DDBJ databases">
        <title>Revisiting the Taxonomy of the Elizabethkingia Genus based on Whole-Genome Sequencing, Optical Mapping, and MALDI-TOF.</title>
        <authorList>
            <person name="Nicholson A.C."/>
        </authorList>
    </citation>
    <scope>NUCLEOTIDE SEQUENCE [LARGE SCALE GENOMIC DNA]</scope>
    <source>
        <strain evidence="1 2">C1558</strain>
    </source>
</reference>
<accession>A0ABX3N888</accession>
<organism evidence="1 2">
    <name type="scientific">Elizabethkingia ursingii</name>
    <dbReference type="NCBI Taxonomy" id="1756150"/>
    <lineage>
        <taxon>Bacteria</taxon>
        <taxon>Pseudomonadati</taxon>
        <taxon>Bacteroidota</taxon>
        <taxon>Flavobacteriia</taxon>
        <taxon>Flavobacteriales</taxon>
        <taxon>Weeksellaceae</taxon>
        <taxon>Elizabethkingia</taxon>
    </lineage>
</organism>
<gene>
    <name evidence="1" type="ORF">BB021_08255</name>
</gene>
<dbReference type="EMBL" id="MBDS01000015">
    <property type="protein sequence ID" value="OPB88529.1"/>
    <property type="molecule type" value="Genomic_DNA"/>
</dbReference>
<dbReference type="RefSeq" id="WP_078778801.1">
    <property type="nucleotide sequence ID" value="NZ_MBDS01000015.1"/>
</dbReference>
<keyword evidence="2" id="KW-1185">Reference proteome</keyword>